<keyword evidence="3 6" id="KW-0812">Transmembrane</keyword>
<dbReference type="Pfam" id="PF00528">
    <property type="entry name" value="BPD_transp_1"/>
    <property type="match status" value="1"/>
</dbReference>
<keyword evidence="9" id="KW-1185">Reference proteome</keyword>
<proteinExistence type="inferred from homology"/>
<evidence type="ECO:0000256" key="1">
    <source>
        <dbReference type="ARBA" id="ARBA00004141"/>
    </source>
</evidence>
<evidence type="ECO:0000259" key="7">
    <source>
        <dbReference type="PROSITE" id="PS50928"/>
    </source>
</evidence>
<evidence type="ECO:0000256" key="6">
    <source>
        <dbReference type="RuleBase" id="RU363032"/>
    </source>
</evidence>
<evidence type="ECO:0000313" key="9">
    <source>
        <dbReference type="Proteomes" id="UP001235343"/>
    </source>
</evidence>
<reference evidence="8 9" key="1">
    <citation type="submission" date="2023-06" db="EMBL/GenBank/DDBJ databases">
        <title>Aquibacillus rhizosphaerae LR5S19.</title>
        <authorList>
            <person name="Sun J.-Q."/>
        </authorList>
    </citation>
    <scope>NUCLEOTIDE SEQUENCE [LARGE SCALE GENOMIC DNA]</scope>
    <source>
        <strain evidence="8 9">LR5S19</strain>
    </source>
</reference>
<dbReference type="InterPro" id="IPR043429">
    <property type="entry name" value="ArtM/GltK/GlnP/TcyL/YhdX-like"/>
</dbReference>
<protein>
    <submittedName>
        <fullName evidence="8">ABC transporter permease subunit</fullName>
    </submittedName>
</protein>
<feature type="transmembrane region" description="Helical" evidence="6">
    <location>
        <begin position="59"/>
        <end position="76"/>
    </location>
</feature>
<dbReference type="RefSeq" id="WP_285933495.1">
    <property type="nucleotide sequence ID" value="NZ_JASTZU010000058.1"/>
</dbReference>
<feature type="transmembrane region" description="Helical" evidence="6">
    <location>
        <begin position="82"/>
        <end position="104"/>
    </location>
</feature>
<dbReference type="EMBL" id="JASTZU010000058">
    <property type="protein sequence ID" value="MDL4842209.1"/>
    <property type="molecule type" value="Genomic_DNA"/>
</dbReference>
<dbReference type="InterPro" id="IPR000515">
    <property type="entry name" value="MetI-like"/>
</dbReference>
<dbReference type="PROSITE" id="PS50928">
    <property type="entry name" value="ABC_TM1"/>
    <property type="match status" value="1"/>
</dbReference>
<keyword evidence="4 6" id="KW-1133">Transmembrane helix</keyword>
<evidence type="ECO:0000256" key="4">
    <source>
        <dbReference type="ARBA" id="ARBA00022989"/>
    </source>
</evidence>
<dbReference type="PANTHER" id="PTHR30614:SF41">
    <property type="entry name" value="INNER MEMBRANE AMINO-ACID ABC TRANSPORTER PERMEASE PROTEIN YHDY"/>
    <property type="match status" value="1"/>
</dbReference>
<accession>A0ABT7L9Z5</accession>
<keyword evidence="5 6" id="KW-0472">Membrane</keyword>
<dbReference type="Proteomes" id="UP001235343">
    <property type="component" value="Unassembled WGS sequence"/>
</dbReference>
<comment type="similarity">
    <text evidence="6">Belongs to the binding-protein-dependent transport system permease family.</text>
</comment>
<comment type="caution">
    <text evidence="8">The sequence shown here is derived from an EMBL/GenBank/DDBJ whole genome shotgun (WGS) entry which is preliminary data.</text>
</comment>
<comment type="subcellular location">
    <subcellularLocation>
        <location evidence="6">Cell membrane</location>
        <topology evidence="6">Multi-pass membrane protein</topology>
    </subcellularLocation>
    <subcellularLocation>
        <location evidence="1">Membrane</location>
        <topology evidence="1">Multi-pass membrane protein</topology>
    </subcellularLocation>
</comment>
<evidence type="ECO:0000256" key="3">
    <source>
        <dbReference type="ARBA" id="ARBA00022692"/>
    </source>
</evidence>
<feature type="domain" description="ABC transmembrane type-1" evidence="7">
    <location>
        <begin position="1"/>
        <end position="108"/>
    </location>
</feature>
<sequence>MIDLLSDGLQSIPKGQFEAAKAIGLHPIHTMTFIIMPQALRAVIPDIVGQSISMFKDTSLVAIVGLMDILGIAQTVKSNPEFLGSIMETYLFIAFCYWIIAYSISYASRRLEKTLGVGER</sequence>
<keyword evidence="2 6" id="KW-0813">Transport</keyword>
<dbReference type="Gene3D" id="1.10.3720.10">
    <property type="entry name" value="MetI-like"/>
    <property type="match status" value="1"/>
</dbReference>
<evidence type="ECO:0000313" key="8">
    <source>
        <dbReference type="EMBL" id="MDL4842209.1"/>
    </source>
</evidence>
<evidence type="ECO:0000256" key="2">
    <source>
        <dbReference type="ARBA" id="ARBA00022448"/>
    </source>
</evidence>
<organism evidence="8 9">
    <name type="scientific">Aquibacillus rhizosphaerae</name>
    <dbReference type="NCBI Taxonomy" id="3051431"/>
    <lineage>
        <taxon>Bacteria</taxon>
        <taxon>Bacillati</taxon>
        <taxon>Bacillota</taxon>
        <taxon>Bacilli</taxon>
        <taxon>Bacillales</taxon>
        <taxon>Bacillaceae</taxon>
        <taxon>Aquibacillus</taxon>
    </lineage>
</organism>
<gene>
    <name evidence="8" type="ORF">QQS35_17355</name>
</gene>
<dbReference type="CDD" id="cd06261">
    <property type="entry name" value="TM_PBP2"/>
    <property type="match status" value="1"/>
</dbReference>
<dbReference type="InterPro" id="IPR035906">
    <property type="entry name" value="MetI-like_sf"/>
</dbReference>
<dbReference type="PANTHER" id="PTHR30614">
    <property type="entry name" value="MEMBRANE COMPONENT OF AMINO ACID ABC TRANSPORTER"/>
    <property type="match status" value="1"/>
</dbReference>
<name>A0ABT7L9Z5_9BACI</name>
<dbReference type="SUPFAM" id="SSF161098">
    <property type="entry name" value="MetI-like"/>
    <property type="match status" value="1"/>
</dbReference>
<evidence type="ECO:0000256" key="5">
    <source>
        <dbReference type="ARBA" id="ARBA00023136"/>
    </source>
</evidence>